<dbReference type="EnsemblProtists" id="HpaT813622">
    <property type="protein sequence ID" value="HpaP813622"/>
    <property type="gene ID" value="HpaG813622"/>
</dbReference>
<name>M4C3F5_HYAAE</name>
<accession>M4C3F5</accession>
<keyword evidence="2" id="KW-1185">Reference proteome</keyword>
<dbReference type="HOGENOM" id="CLU_2836692_0_0_1"/>
<proteinExistence type="predicted"/>
<dbReference type="Proteomes" id="UP000011713">
    <property type="component" value="Unassembled WGS sequence"/>
</dbReference>
<reference evidence="1" key="2">
    <citation type="submission" date="2015-06" db="UniProtKB">
        <authorList>
            <consortium name="EnsemblProtists"/>
        </authorList>
    </citation>
    <scope>IDENTIFICATION</scope>
    <source>
        <strain evidence="1">Emoy2</strain>
    </source>
</reference>
<dbReference type="VEuPathDB" id="FungiDB:HpaG813622"/>
<dbReference type="EMBL" id="JH598162">
    <property type="status" value="NOT_ANNOTATED_CDS"/>
    <property type="molecule type" value="Genomic_DNA"/>
</dbReference>
<protein>
    <submittedName>
        <fullName evidence="1">Uncharacterized protein</fullName>
    </submittedName>
</protein>
<evidence type="ECO:0000313" key="1">
    <source>
        <dbReference type="EnsemblProtists" id="HpaP813622"/>
    </source>
</evidence>
<sequence length="66" mass="7041">MAVMCDTCDGGSDRGCSTVEGGPSFAADACRANDDSSSLLEYVVVMTMASGFLSWTQMCKWRTSNE</sequence>
<evidence type="ECO:0000313" key="2">
    <source>
        <dbReference type="Proteomes" id="UP000011713"/>
    </source>
</evidence>
<reference evidence="2" key="1">
    <citation type="journal article" date="2010" name="Science">
        <title>Signatures of adaptation to obligate biotrophy in the Hyaloperonospora arabidopsidis genome.</title>
        <authorList>
            <person name="Baxter L."/>
            <person name="Tripathy S."/>
            <person name="Ishaque N."/>
            <person name="Boot N."/>
            <person name="Cabral A."/>
            <person name="Kemen E."/>
            <person name="Thines M."/>
            <person name="Ah-Fong A."/>
            <person name="Anderson R."/>
            <person name="Badejoko W."/>
            <person name="Bittner-Eddy P."/>
            <person name="Boore J.L."/>
            <person name="Chibucos M.C."/>
            <person name="Coates M."/>
            <person name="Dehal P."/>
            <person name="Delehaunty K."/>
            <person name="Dong S."/>
            <person name="Downton P."/>
            <person name="Dumas B."/>
            <person name="Fabro G."/>
            <person name="Fronick C."/>
            <person name="Fuerstenberg S.I."/>
            <person name="Fulton L."/>
            <person name="Gaulin E."/>
            <person name="Govers F."/>
            <person name="Hughes L."/>
            <person name="Humphray S."/>
            <person name="Jiang R.H."/>
            <person name="Judelson H."/>
            <person name="Kamoun S."/>
            <person name="Kyung K."/>
            <person name="Meijer H."/>
            <person name="Minx P."/>
            <person name="Morris P."/>
            <person name="Nelson J."/>
            <person name="Phuntumart V."/>
            <person name="Qutob D."/>
            <person name="Rehmany A."/>
            <person name="Rougon-Cardoso A."/>
            <person name="Ryden P."/>
            <person name="Torto-Alalibo T."/>
            <person name="Studholme D."/>
            <person name="Wang Y."/>
            <person name="Win J."/>
            <person name="Wood J."/>
            <person name="Clifton S.W."/>
            <person name="Rogers J."/>
            <person name="Van den Ackerveken G."/>
            <person name="Jones J.D."/>
            <person name="McDowell J.M."/>
            <person name="Beynon J."/>
            <person name="Tyler B.M."/>
        </authorList>
    </citation>
    <scope>NUCLEOTIDE SEQUENCE [LARGE SCALE GENOMIC DNA]</scope>
    <source>
        <strain evidence="2">Emoy2</strain>
    </source>
</reference>
<dbReference type="AlphaFoldDB" id="M4C3F5"/>
<dbReference type="InParanoid" id="M4C3F5"/>
<organism evidence="1 2">
    <name type="scientific">Hyaloperonospora arabidopsidis (strain Emoy2)</name>
    <name type="common">Downy mildew agent</name>
    <name type="synonym">Peronospora arabidopsidis</name>
    <dbReference type="NCBI Taxonomy" id="559515"/>
    <lineage>
        <taxon>Eukaryota</taxon>
        <taxon>Sar</taxon>
        <taxon>Stramenopiles</taxon>
        <taxon>Oomycota</taxon>
        <taxon>Peronosporomycetes</taxon>
        <taxon>Peronosporales</taxon>
        <taxon>Peronosporaceae</taxon>
        <taxon>Hyaloperonospora</taxon>
    </lineage>
</organism>